<dbReference type="GO" id="GO:0000481">
    <property type="term" value="P:maturation of 5S rRNA"/>
    <property type="evidence" value="ECO:0007669"/>
    <property type="project" value="TreeGrafter"/>
</dbReference>
<accession>A0A9P4IXL4</accession>
<name>A0A9P4IXL4_9PEZI</name>
<feature type="compositionally biased region" description="Basic and acidic residues" evidence="4">
    <location>
        <begin position="436"/>
        <end position="462"/>
    </location>
</feature>
<feature type="compositionally biased region" description="Basic and acidic residues" evidence="4">
    <location>
        <begin position="371"/>
        <end position="395"/>
    </location>
</feature>
<organism evidence="5 6">
    <name type="scientific">Myriangium duriaei CBS 260.36</name>
    <dbReference type="NCBI Taxonomy" id="1168546"/>
    <lineage>
        <taxon>Eukaryota</taxon>
        <taxon>Fungi</taxon>
        <taxon>Dikarya</taxon>
        <taxon>Ascomycota</taxon>
        <taxon>Pezizomycotina</taxon>
        <taxon>Dothideomycetes</taxon>
        <taxon>Dothideomycetidae</taxon>
        <taxon>Myriangiales</taxon>
        <taxon>Myriangiaceae</taxon>
        <taxon>Myriangium</taxon>
    </lineage>
</organism>
<feature type="compositionally biased region" description="Basic and acidic residues" evidence="4">
    <location>
        <begin position="241"/>
        <end position="255"/>
    </location>
</feature>
<proteinExistence type="inferred from homology"/>
<reference evidence="5" key="1">
    <citation type="journal article" date="2020" name="Stud. Mycol.">
        <title>101 Dothideomycetes genomes: a test case for predicting lifestyles and emergence of pathogens.</title>
        <authorList>
            <person name="Haridas S."/>
            <person name="Albert R."/>
            <person name="Binder M."/>
            <person name="Bloem J."/>
            <person name="Labutti K."/>
            <person name="Salamov A."/>
            <person name="Andreopoulos B."/>
            <person name="Baker S."/>
            <person name="Barry K."/>
            <person name="Bills G."/>
            <person name="Bluhm B."/>
            <person name="Cannon C."/>
            <person name="Castanera R."/>
            <person name="Culley D."/>
            <person name="Daum C."/>
            <person name="Ezra D."/>
            <person name="Gonzalez J."/>
            <person name="Henrissat B."/>
            <person name="Kuo A."/>
            <person name="Liang C."/>
            <person name="Lipzen A."/>
            <person name="Lutzoni F."/>
            <person name="Magnuson J."/>
            <person name="Mondo S."/>
            <person name="Nolan M."/>
            <person name="Ohm R."/>
            <person name="Pangilinan J."/>
            <person name="Park H.-J."/>
            <person name="Ramirez L."/>
            <person name="Alfaro M."/>
            <person name="Sun H."/>
            <person name="Tritt A."/>
            <person name="Yoshinaga Y."/>
            <person name="Zwiers L.-H."/>
            <person name="Turgeon B."/>
            <person name="Goodwin S."/>
            <person name="Spatafora J."/>
            <person name="Crous P."/>
            <person name="Grigoriev I."/>
        </authorList>
    </citation>
    <scope>NUCLEOTIDE SEQUENCE</scope>
    <source>
        <strain evidence="5">CBS 260.36</strain>
    </source>
</reference>
<evidence type="ECO:0008006" key="7">
    <source>
        <dbReference type="Google" id="ProtNLM"/>
    </source>
</evidence>
<dbReference type="Proteomes" id="UP000799439">
    <property type="component" value="Unassembled WGS sequence"/>
</dbReference>
<feature type="region of interest" description="Disordered" evidence="4">
    <location>
        <begin position="276"/>
        <end position="491"/>
    </location>
</feature>
<dbReference type="AlphaFoldDB" id="A0A9P4IXL4"/>
<evidence type="ECO:0000256" key="1">
    <source>
        <dbReference type="ARBA" id="ARBA00004123"/>
    </source>
</evidence>
<evidence type="ECO:0000256" key="3">
    <source>
        <dbReference type="ARBA" id="ARBA00023242"/>
    </source>
</evidence>
<comment type="caution">
    <text evidence="5">The sequence shown here is derived from an EMBL/GenBank/DDBJ whole genome shotgun (WGS) entry which is preliminary data.</text>
</comment>
<keyword evidence="6" id="KW-1185">Reference proteome</keyword>
<feature type="compositionally biased region" description="Basic and acidic residues" evidence="4">
    <location>
        <begin position="404"/>
        <end position="426"/>
    </location>
</feature>
<comment type="similarity">
    <text evidence="2">Belongs to the SNU66/SART1 family.</text>
</comment>
<dbReference type="EMBL" id="ML996087">
    <property type="protein sequence ID" value="KAF2151778.1"/>
    <property type="molecule type" value="Genomic_DNA"/>
</dbReference>
<feature type="compositionally biased region" description="Polar residues" evidence="4">
    <location>
        <begin position="331"/>
        <end position="342"/>
    </location>
</feature>
<dbReference type="OrthoDB" id="5583at2759"/>
<feature type="compositionally biased region" description="Basic and acidic residues" evidence="4">
    <location>
        <begin position="193"/>
        <end position="204"/>
    </location>
</feature>
<dbReference type="GO" id="GO:0045292">
    <property type="term" value="P:mRNA cis splicing, via spliceosome"/>
    <property type="evidence" value="ECO:0007669"/>
    <property type="project" value="TreeGrafter"/>
</dbReference>
<feature type="region of interest" description="Disordered" evidence="4">
    <location>
        <begin position="14"/>
        <end position="149"/>
    </location>
</feature>
<evidence type="ECO:0000256" key="4">
    <source>
        <dbReference type="SAM" id="MobiDB-lite"/>
    </source>
</evidence>
<feature type="compositionally biased region" description="Basic residues" evidence="4">
    <location>
        <begin position="118"/>
        <end position="127"/>
    </location>
</feature>
<feature type="region of interest" description="Disordered" evidence="4">
    <location>
        <begin position="639"/>
        <end position="670"/>
    </location>
</feature>
<feature type="region of interest" description="Disordered" evidence="4">
    <location>
        <begin position="172"/>
        <end position="262"/>
    </location>
</feature>
<evidence type="ECO:0000256" key="2">
    <source>
        <dbReference type="ARBA" id="ARBA00006076"/>
    </source>
</evidence>
<dbReference type="PANTHER" id="PTHR14152:SF5">
    <property type="entry name" value="U4_U6.U5 TRI-SNRNP-ASSOCIATED PROTEIN 1"/>
    <property type="match status" value="1"/>
</dbReference>
<evidence type="ECO:0000313" key="6">
    <source>
        <dbReference type="Proteomes" id="UP000799439"/>
    </source>
</evidence>
<sequence>MDAIAIADANKIRAAMGLPPLPVPGDNPSLSFKQSNGDSAGSVEDEDTTSTLERRSAAAGSNWAKLEAERQDRVERQKRKEAAKKARDAAARFTKLEGKGLGEADGDEEDTRSWLMGQKKRQKKIEKSRKAEEDEIAQEKAAQRDYGAKDLKGLKVAHEADDFGDGEQILTLKDAEIGEDGESGEDELENADLAEKEKLDERLERKKKRPIYDPNEVNESGEKTILGQYDEELGSKKKKRFTLDDRGGSERKAVADEMSTGTGKGIKISLDALMDDTPVNDYADPSTAKVRKPKKAKKERKTRRKEADEDDIPPVIQQHQNGHEDMEIDGVNQNTTNGTTKRPQIEVDDDEDLQTQLAMQRRATLKKRKKMDAAELARQIREASDPPAQEEHDGSDGEPGLVIDETREFVSHLQRSESDSEEEGKLRQRQSSTPGVKRESAEPDSDTEKAIADGVAEVKRESASASPEPDAKPNTSTGLDEEETTSSLGSVAAMLRKRGLISAAASSEASARADHDRRYADFLAANRVLIAEFDARARSERESDRASGALNNMSASARQEYARRENEKREAYLAQLQARHFASSYRPDVKLSYTDEHGRSLGQKEAFKHLSHMFHGKGSGKGKLEKRLKKIDDEKRREARALLDQADGQGMGGVMREQERRRGQAGVRLQ</sequence>
<evidence type="ECO:0000313" key="5">
    <source>
        <dbReference type="EMBL" id="KAF2151778.1"/>
    </source>
</evidence>
<feature type="compositionally biased region" description="Basic and acidic residues" evidence="4">
    <location>
        <begin position="66"/>
        <end position="102"/>
    </location>
</feature>
<feature type="compositionally biased region" description="Polar residues" evidence="4">
    <location>
        <begin position="28"/>
        <end position="39"/>
    </location>
</feature>
<protein>
    <recommendedName>
        <fullName evidence="7">SART-1 protein</fullName>
    </recommendedName>
</protein>
<dbReference type="Pfam" id="PF03343">
    <property type="entry name" value="SART-1"/>
    <property type="match status" value="1"/>
</dbReference>
<gene>
    <name evidence="5" type="ORF">K461DRAFT_279285</name>
</gene>
<keyword evidence="3" id="KW-0539">Nucleus</keyword>
<dbReference type="GO" id="GO:0046540">
    <property type="term" value="C:U4/U6 x U5 tri-snRNP complex"/>
    <property type="evidence" value="ECO:0007669"/>
    <property type="project" value="TreeGrafter"/>
</dbReference>
<comment type="subcellular location">
    <subcellularLocation>
        <location evidence="1">Nucleus</location>
    </subcellularLocation>
</comment>
<feature type="compositionally biased region" description="Basic and acidic residues" evidence="4">
    <location>
        <begin position="128"/>
        <end position="149"/>
    </location>
</feature>
<feature type="compositionally biased region" description="Basic residues" evidence="4">
    <location>
        <begin position="289"/>
        <end position="304"/>
    </location>
</feature>
<dbReference type="InterPro" id="IPR005011">
    <property type="entry name" value="SNU66/SART1"/>
</dbReference>
<dbReference type="PANTHER" id="PTHR14152">
    <property type="entry name" value="SQUAMOUS CELL CARCINOMA ANTIGEN RECOGNISED BY CYTOTOXIC T LYMPHOCYTES"/>
    <property type="match status" value="1"/>
</dbReference>
<feature type="compositionally biased region" description="Acidic residues" evidence="4">
    <location>
        <begin position="177"/>
        <end position="192"/>
    </location>
</feature>